<gene>
    <name evidence="1" type="ORF">NQ318_010413</name>
</gene>
<evidence type="ECO:0008006" key="3">
    <source>
        <dbReference type="Google" id="ProtNLM"/>
    </source>
</evidence>
<reference evidence="1" key="1">
    <citation type="journal article" date="2023" name="Insect Mol. Biol.">
        <title>Genome sequencing provides insights into the evolution of gene families encoding plant cell wall-degrading enzymes in longhorned beetles.</title>
        <authorList>
            <person name="Shin N.R."/>
            <person name="Okamura Y."/>
            <person name="Kirsch R."/>
            <person name="Pauchet Y."/>
        </authorList>
    </citation>
    <scope>NUCLEOTIDE SEQUENCE</scope>
    <source>
        <strain evidence="1">AMC_N1</strain>
    </source>
</reference>
<sequence>MQHLKTLMIGLHISQNCAWSIHIDIVCKKVAPVCYCINQLRNIVSEQILVMYYFAHFHSVATYGIAVWGASTESERVFRLQKKANITLPCTLLLNLLTYAKTELFTNTINSHHTYNTRNDKILEIPRHRMAKYQQCPKYLAIKAYNHLPNTIKNYPTKRFKIELKKCLLNKCYYSLNEYYFDRL</sequence>
<evidence type="ECO:0000313" key="2">
    <source>
        <dbReference type="Proteomes" id="UP001162162"/>
    </source>
</evidence>
<evidence type="ECO:0000313" key="1">
    <source>
        <dbReference type="EMBL" id="KAJ8946114.1"/>
    </source>
</evidence>
<keyword evidence="2" id="KW-1185">Reference proteome</keyword>
<proteinExistence type="predicted"/>
<dbReference type="EMBL" id="JAPWTK010000197">
    <property type="protein sequence ID" value="KAJ8946114.1"/>
    <property type="molecule type" value="Genomic_DNA"/>
</dbReference>
<name>A0AAV8Y6Q1_9CUCU</name>
<dbReference type="Proteomes" id="UP001162162">
    <property type="component" value="Unassembled WGS sequence"/>
</dbReference>
<comment type="caution">
    <text evidence="1">The sequence shown here is derived from an EMBL/GenBank/DDBJ whole genome shotgun (WGS) entry which is preliminary data.</text>
</comment>
<accession>A0AAV8Y6Q1</accession>
<organism evidence="1 2">
    <name type="scientific">Aromia moschata</name>
    <dbReference type="NCBI Taxonomy" id="1265417"/>
    <lineage>
        <taxon>Eukaryota</taxon>
        <taxon>Metazoa</taxon>
        <taxon>Ecdysozoa</taxon>
        <taxon>Arthropoda</taxon>
        <taxon>Hexapoda</taxon>
        <taxon>Insecta</taxon>
        <taxon>Pterygota</taxon>
        <taxon>Neoptera</taxon>
        <taxon>Endopterygota</taxon>
        <taxon>Coleoptera</taxon>
        <taxon>Polyphaga</taxon>
        <taxon>Cucujiformia</taxon>
        <taxon>Chrysomeloidea</taxon>
        <taxon>Cerambycidae</taxon>
        <taxon>Cerambycinae</taxon>
        <taxon>Callichromatini</taxon>
        <taxon>Aromia</taxon>
    </lineage>
</organism>
<protein>
    <recommendedName>
        <fullName evidence="3">RNA-directed DNA polymerase</fullName>
    </recommendedName>
</protein>
<dbReference type="AlphaFoldDB" id="A0AAV8Y6Q1"/>